<keyword evidence="4" id="KW-0804">Transcription</keyword>
<keyword evidence="7" id="KW-1185">Reference proteome</keyword>
<protein>
    <submittedName>
        <fullName evidence="6">LysR family transcriptional regulator</fullName>
    </submittedName>
</protein>
<dbReference type="Pfam" id="PF03466">
    <property type="entry name" value="LysR_substrate"/>
    <property type="match status" value="1"/>
</dbReference>
<evidence type="ECO:0000313" key="7">
    <source>
        <dbReference type="Proteomes" id="UP001500279"/>
    </source>
</evidence>
<dbReference type="InterPro" id="IPR005119">
    <property type="entry name" value="LysR_subst-bd"/>
</dbReference>
<dbReference type="EMBL" id="BAAAEW010000047">
    <property type="protein sequence ID" value="GAA0769258.1"/>
    <property type="molecule type" value="Genomic_DNA"/>
</dbReference>
<dbReference type="SUPFAM" id="SSF53850">
    <property type="entry name" value="Periplasmic binding protein-like II"/>
    <property type="match status" value="1"/>
</dbReference>
<evidence type="ECO:0000313" key="6">
    <source>
        <dbReference type="EMBL" id="GAA0769258.1"/>
    </source>
</evidence>
<evidence type="ECO:0000259" key="5">
    <source>
        <dbReference type="PROSITE" id="PS50931"/>
    </source>
</evidence>
<gene>
    <name evidence="6" type="ORF">GCM10009107_59920</name>
</gene>
<dbReference type="Gene3D" id="3.40.190.290">
    <property type="match status" value="1"/>
</dbReference>
<dbReference type="InterPro" id="IPR036388">
    <property type="entry name" value="WH-like_DNA-bd_sf"/>
</dbReference>
<organism evidence="6 7">
    <name type="scientific">Ideonella azotifigens</name>
    <dbReference type="NCBI Taxonomy" id="513160"/>
    <lineage>
        <taxon>Bacteria</taxon>
        <taxon>Pseudomonadati</taxon>
        <taxon>Pseudomonadota</taxon>
        <taxon>Betaproteobacteria</taxon>
        <taxon>Burkholderiales</taxon>
        <taxon>Sphaerotilaceae</taxon>
        <taxon>Ideonella</taxon>
    </lineage>
</organism>
<dbReference type="PROSITE" id="PS50931">
    <property type="entry name" value="HTH_LYSR"/>
    <property type="match status" value="1"/>
</dbReference>
<dbReference type="PANTHER" id="PTHR30126:SF91">
    <property type="entry name" value="LYSR FAMILY TRANSCRIPTIONAL REGULATOR"/>
    <property type="match status" value="1"/>
</dbReference>
<reference evidence="7" key="1">
    <citation type="journal article" date="2019" name="Int. J. Syst. Evol. Microbiol.">
        <title>The Global Catalogue of Microorganisms (GCM) 10K type strain sequencing project: providing services to taxonomists for standard genome sequencing and annotation.</title>
        <authorList>
            <consortium name="The Broad Institute Genomics Platform"/>
            <consortium name="The Broad Institute Genome Sequencing Center for Infectious Disease"/>
            <person name="Wu L."/>
            <person name="Ma J."/>
        </authorList>
    </citation>
    <scope>NUCLEOTIDE SEQUENCE [LARGE SCALE GENOMIC DNA]</scope>
    <source>
        <strain evidence="7">JCM 15503</strain>
    </source>
</reference>
<dbReference type="PANTHER" id="PTHR30126">
    <property type="entry name" value="HTH-TYPE TRANSCRIPTIONAL REGULATOR"/>
    <property type="match status" value="1"/>
</dbReference>
<comment type="caution">
    <text evidence="6">The sequence shown here is derived from an EMBL/GenBank/DDBJ whole genome shotgun (WGS) entry which is preliminary data.</text>
</comment>
<keyword evidence="2" id="KW-0805">Transcription regulation</keyword>
<accession>A0ABP3VVJ5</accession>
<sequence>MFSSEAVRVFLTVVDHGSFSAAARALGRMPSAVSMAVAQLEAELDLQLFERQPRSTPLTPAGRALLPQARLAASHLQRLAAQALALHEAPQPRLSLAIAPELVGARWHAPLAALAQAFPPLELDVRVLPQAEAMALLREGEVQLALVFERHALEAWEGFEELGCEVLVAAASRSWLAGLDGSAPLRSETLQETRQILVGSKAGGHDPRLVHSANRWEAGSHMAAVRLVEAGLGWAFLPRSMLPPAGQGELVELAFDNMSNQVSLWVDVVWHRERPLSSVAQRYLALLREGLRSEPPL</sequence>
<dbReference type="CDD" id="cd05466">
    <property type="entry name" value="PBP2_LTTR_substrate"/>
    <property type="match status" value="1"/>
</dbReference>
<name>A0ABP3VVJ5_9BURK</name>
<dbReference type="InterPro" id="IPR000847">
    <property type="entry name" value="LysR_HTH_N"/>
</dbReference>
<evidence type="ECO:0000256" key="3">
    <source>
        <dbReference type="ARBA" id="ARBA00023125"/>
    </source>
</evidence>
<evidence type="ECO:0000256" key="1">
    <source>
        <dbReference type="ARBA" id="ARBA00009437"/>
    </source>
</evidence>
<dbReference type="SUPFAM" id="SSF46785">
    <property type="entry name" value="Winged helix' DNA-binding domain"/>
    <property type="match status" value="1"/>
</dbReference>
<comment type="similarity">
    <text evidence="1">Belongs to the LysR transcriptional regulatory family.</text>
</comment>
<feature type="domain" description="HTH lysR-type" evidence="5">
    <location>
        <begin position="2"/>
        <end position="59"/>
    </location>
</feature>
<dbReference type="Proteomes" id="UP001500279">
    <property type="component" value="Unassembled WGS sequence"/>
</dbReference>
<dbReference type="Pfam" id="PF00126">
    <property type="entry name" value="HTH_1"/>
    <property type="match status" value="1"/>
</dbReference>
<dbReference type="Gene3D" id="1.10.10.10">
    <property type="entry name" value="Winged helix-like DNA-binding domain superfamily/Winged helix DNA-binding domain"/>
    <property type="match status" value="1"/>
</dbReference>
<dbReference type="RefSeq" id="WP_231010138.1">
    <property type="nucleotide sequence ID" value="NZ_BAAAEW010000047.1"/>
</dbReference>
<proteinExistence type="inferred from homology"/>
<dbReference type="InterPro" id="IPR036390">
    <property type="entry name" value="WH_DNA-bd_sf"/>
</dbReference>
<evidence type="ECO:0000256" key="2">
    <source>
        <dbReference type="ARBA" id="ARBA00023015"/>
    </source>
</evidence>
<evidence type="ECO:0000256" key="4">
    <source>
        <dbReference type="ARBA" id="ARBA00023163"/>
    </source>
</evidence>
<keyword evidence="3" id="KW-0238">DNA-binding</keyword>